<organism evidence="1 2">
    <name type="scientific">Paenibacillus mesotrionivorans</name>
    <dbReference type="NCBI Taxonomy" id="3160968"/>
    <lineage>
        <taxon>Bacteria</taxon>
        <taxon>Bacillati</taxon>
        <taxon>Bacillota</taxon>
        <taxon>Bacilli</taxon>
        <taxon>Bacillales</taxon>
        <taxon>Paenibacillaceae</taxon>
        <taxon>Paenibacillus</taxon>
    </lineage>
</organism>
<protein>
    <submittedName>
        <fullName evidence="1">RicAFT regulatory complex protein RicA family protein</fullName>
    </submittedName>
</protein>
<gene>
    <name evidence="1" type="ORF">ACI1P1_01780</name>
</gene>
<evidence type="ECO:0000313" key="1">
    <source>
        <dbReference type="EMBL" id="MFM9327018.1"/>
    </source>
</evidence>
<name>A0ACC7NQY9_9BACL</name>
<accession>A0ACC7NQY9</accession>
<dbReference type="EMBL" id="JBJURJ010000001">
    <property type="protein sequence ID" value="MFM9327018.1"/>
    <property type="molecule type" value="Genomic_DNA"/>
</dbReference>
<dbReference type="Proteomes" id="UP001631969">
    <property type="component" value="Unassembled WGS sequence"/>
</dbReference>
<comment type="caution">
    <text evidence="1">The sequence shown here is derived from an EMBL/GenBank/DDBJ whole genome shotgun (WGS) entry which is preliminary data.</text>
</comment>
<reference evidence="1" key="1">
    <citation type="submission" date="2024-12" db="EMBL/GenBank/DDBJ databases">
        <authorList>
            <person name="Wu N."/>
        </authorList>
    </citation>
    <scope>NUCLEOTIDE SEQUENCE</scope>
    <source>
        <strain evidence="1">P15</strain>
    </source>
</reference>
<proteinExistence type="predicted"/>
<evidence type="ECO:0000313" key="2">
    <source>
        <dbReference type="Proteomes" id="UP001631969"/>
    </source>
</evidence>
<keyword evidence="2" id="KW-1185">Reference proteome</keyword>
<sequence>MSTHNSADDMMSPAAGDTAGRETIMAKARELAELFADSSEVDTYRKAEEQIAVNPHVQGLISTIKKKQKEAVAFEQTFKNKEMVKAIDEEIEALQNELDAIPIVSEFQETQSDLNYMLQLVMGAVRDTVSEKIQVEEGKVEVSRCD</sequence>